<dbReference type="AlphaFoldDB" id="V5FNE2"/>
<gene>
    <name evidence="12" type="primary">pilC</name>
    <name evidence="12" type="ORF">VHA01S_069_00140</name>
</gene>
<dbReference type="PANTHER" id="PTHR30012">
    <property type="entry name" value="GENERAL SECRETION PATHWAY PROTEIN"/>
    <property type="match status" value="1"/>
</dbReference>
<proteinExistence type="inferred from homology"/>
<comment type="subcellular location">
    <subcellularLocation>
        <location evidence="1 9">Cell inner membrane</location>
        <topology evidence="1 9">Multi-pass membrane protein</topology>
    </subcellularLocation>
</comment>
<comment type="similarity">
    <text evidence="2 9">Belongs to the GSP F family.</text>
</comment>
<dbReference type="InterPro" id="IPR001992">
    <property type="entry name" value="T2SS_GspF/T4SS_PilC_CS"/>
</dbReference>
<dbReference type="Pfam" id="PF00482">
    <property type="entry name" value="T2SSF"/>
    <property type="match status" value="2"/>
</dbReference>
<evidence type="ECO:0000259" key="11">
    <source>
        <dbReference type="Pfam" id="PF00482"/>
    </source>
</evidence>
<dbReference type="eggNOG" id="COG1459">
    <property type="taxonomic scope" value="Bacteria"/>
</dbReference>
<evidence type="ECO:0000256" key="7">
    <source>
        <dbReference type="ARBA" id="ARBA00022989"/>
    </source>
</evidence>
<dbReference type="PANTHER" id="PTHR30012:SF7">
    <property type="entry name" value="PROTEIN TRANSPORT PROTEIN HOFC HOMOLOG"/>
    <property type="match status" value="1"/>
</dbReference>
<evidence type="ECO:0000256" key="9">
    <source>
        <dbReference type="RuleBase" id="RU003923"/>
    </source>
</evidence>
<dbReference type="Gene3D" id="1.20.81.30">
    <property type="entry name" value="Type II secretion system (T2SS), domain F"/>
    <property type="match status" value="2"/>
</dbReference>
<evidence type="ECO:0000256" key="2">
    <source>
        <dbReference type="ARBA" id="ARBA00005745"/>
    </source>
</evidence>
<keyword evidence="8 10" id="KW-0472">Membrane</keyword>
<dbReference type="PROSITE" id="PS00874">
    <property type="entry name" value="T2SP_F"/>
    <property type="match status" value="1"/>
</dbReference>
<dbReference type="RefSeq" id="WP_023405423.1">
    <property type="nucleotide sequence ID" value="NZ_BAUJ01000069.1"/>
</dbReference>
<evidence type="ECO:0000256" key="6">
    <source>
        <dbReference type="ARBA" id="ARBA00022692"/>
    </source>
</evidence>
<dbReference type="OrthoDB" id="9805682at2"/>
<dbReference type="FunFam" id="1.20.81.30:FF:000001">
    <property type="entry name" value="Type II secretion system protein F"/>
    <property type="match status" value="1"/>
</dbReference>
<comment type="caution">
    <text evidence="12">The sequence shown here is derived from an EMBL/GenBank/DDBJ whole genome shotgun (WGS) entry which is preliminary data.</text>
</comment>
<organism evidence="12 13">
    <name type="scientific">Vibrio halioticoli NBRC 102217</name>
    <dbReference type="NCBI Taxonomy" id="1219072"/>
    <lineage>
        <taxon>Bacteria</taxon>
        <taxon>Pseudomonadati</taxon>
        <taxon>Pseudomonadota</taxon>
        <taxon>Gammaproteobacteria</taxon>
        <taxon>Vibrionales</taxon>
        <taxon>Vibrionaceae</taxon>
        <taxon>Vibrio</taxon>
    </lineage>
</organism>
<dbReference type="GO" id="GO:0015628">
    <property type="term" value="P:protein secretion by the type II secretion system"/>
    <property type="evidence" value="ECO:0007669"/>
    <property type="project" value="TreeGrafter"/>
</dbReference>
<dbReference type="InterPro" id="IPR018076">
    <property type="entry name" value="T2SS_GspF_dom"/>
</dbReference>
<evidence type="ECO:0000313" key="13">
    <source>
        <dbReference type="Proteomes" id="UP000017800"/>
    </source>
</evidence>
<keyword evidence="13" id="KW-1185">Reference proteome</keyword>
<keyword evidence="6 9" id="KW-0812">Transmembrane</keyword>
<sequence length="402" mass="44412">MSKLRLYYWLGVNSCGQKTTGSQLAYSAEQLQREMDHKGIRLHKSIAKPMPFFTSIKHSVNDRQITTFTQQLAIMLDAGLPISLAMQELSQSNSRQGLSALLEELSFQVQQGHSLSTAMQGFSYFDALYLQFVRIGESNGDLAQALNYCAEHREKNHQLIKQIKSALIYPLSVLIVACIVMIIMMIFVVPQFSSLFRSFGAELPALTQFTLDASQWFQAHIGTILIATAVVSMSVHILIRKIPTVRRQCAQLLLKLPILGPCILVGELARFNLLLCNGIQAGLPLLSCLDNAIGAIHNPFLKHKLSGIHHQIRAGSSFSLALSSVSLVPPLMLKMLNIGELTGRLAFMTEKLARLFEEQLNESTNKIGQLIEPLMIVFLGSLVGGLVLSMYLPIFSLMSAVG</sequence>
<evidence type="ECO:0000313" key="12">
    <source>
        <dbReference type="EMBL" id="GAD91126.1"/>
    </source>
</evidence>
<reference evidence="12 13" key="1">
    <citation type="submission" date="2013-11" db="EMBL/GenBank/DDBJ databases">
        <title>Whole genome shotgun sequence of Vibrio halioticoli NBRC 102217.</title>
        <authorList>
            <person name="Isaki S."/>
            <person name="Kimura A."/>
            <person name="Ohji S."/>
            <person name="Hosoyama A."/>
            <person name="Fujita N."/>
            <person name="Hashimoto M."/>
            <person name="Hosoyama Y."/>
            <person name="Yamazoe A."/>
        </authorList>
    </citation>
    <scope>NUCLEOTIDE SEQUENCE [LARGE SCALE GENOMIC DNA]</scope>
    <source>
        <strain evidence="12 13">NBRC 102217</strain>
    </source>
</reference>
<feature type="domain" description="Type II secretion system protein GspF" evidence="11">
    <location>
        <begin position="68"/>
        <end position="190"/>
    </location>
</feature>
<dbReference type="Proteomes" id="UP000017800">
    <property type="component" value="Unassembled WGS sequence"/>
</dbReference>
<evidence type="ECO:0000256" key="1">
    <source>
        <dbReference type="ARBA" id="ARBA00004429"/>
    </source>
</evidence>
<feature type="transmembrane region" description="Helical" evidence="10">
    <location>
        <begin position="167"/>
        <end position="189"/>
    </location>
</feature>
<evidence type="ECO:0000256" key="3">
    <source>
        <dbReference type="ARBA" id="ARBA00022448"/>
    </source>
</evidence>
<dbReference type="GO" id="GO:0005886">
    <property type="term" value="C:plasma membrane"/>
    <property type="evidence" value="ECO:0007669"/>
    <property type="project" value="UniProtKB-SubCell"/>
</dbReference>
<name>V5FNE2_9VIBR</name>
<dbReference type="EMBL" id="BAUJ01000069">
    <property type="protein sequence ID" value="GAD91126.1"/>
    <property type="molecule type" value="Genomic_DNA"/>
</dbReference>
<feature type="transmembrane region" description="Helical" evidence="10">
    <location>
        <begin position="216"/>
        <end position="239"/>
    </location>
</feature>
<evidence type="ECO:0000256" key="10">
    <source>
        <dbReference type="SAM" id="Phobius"/>
    </source>
</evidence>
<evidence type="ECO:0000256" key="5">
    <source>
        <dbReference type="ARBA" id="ARBA00022519"/>
    </source>
</evidence>
<evidence type="ECO:0000256" key="8">
    <source>
        <dbReference type="ARBA" id="ARBA00023136"/>
    </source>
</evidence>
<dbReference type="PRINTS" id="PR00812">
    <property type="entry name" value="BCTERIALGSPF"/>
</dbReference>
<keyword evidence="3 9" id="KW-0813">Transport</keyword>
<feature type="transmembrane region" description="Helical" evidence="10">
    <location>
        <begin position="374"/>
        <end position="394"/>
    </location>
</feature>
<keyword evidence="5" id="KW-0997">Cell inner membrane</keyword>
<dbReference type="InterPro" id="IPR003004">
    <property type="entry name" value="GspF/PilC"/>
</dbReference>
<evidence type="ECO:0000256" key="4">
    <source>
        <dbReference type="ARBA" id="ARBA00022475"/>
    </source>
</evidence>
<dbReference type="InterPro" id="IPR042094">
    <property type="entry name" value="T2SS_GspF_sf"/>
</dbReference>
<protein>
    <submittedName>
        <fullName evidence="12">Type 4 pilus assembly protein PilC</fullName>
    </submittedName>
</protein>
<feature type="domain" description="Type II secretion system protein GspF" evidence="11">
    <location>
        <begin position="277"/>
        <end position="393"/>
    </location>
</feature>
<accession>V5FNE2</accession>
<keyword evidence="7 10" id="KW-1133">Transmembrane helix</keyword>
<keyword evidence="4" id="KW-1003">Cell membrane</keyword>